<evidence type="ECO:0000256" key="2">
    <source>
        <dbReference type="ARBA" id="ARBA00022734"/>
    </source>
</evidence>
<keyword evidence="3" id="KW-0677">Repeat</keyword>
<dbReference type="GO" id="GO:0098588">
    <property type="term" value="C:bounding membrane of organelle"/>
    <property type="evidence" value="ECO:0007669"/>
    <property type="project" value="UniProtKB-ARBA"/>
</dbReference>
<dbReference type="PROSITE" id="PS51304">
    <property type="entry name" value="GALECTIN"/>
    <property type="match status" value="1"/>
</dbReference>
<dbReference type="Pfam" id="PF06398">
    <property type="entry name" value="Pex24p"/>
    <property type="match status" value="2"/>
</dbReference>
<dbReference type="InterPro" id="IPR006614">
    <property type="entry name" value="Peroxin/Ferlin"/>
</dbReference>
<evidence type="ECO:0000313" key="5">
    <source>
        <dbReference type="EMBL" id="KAJ8920700.1"/>
    </source>
</evidence>
<dbReference type="GO" id="GO:0005737">
    <property type="term" value="C:cytoplasm"/>
    <property type="evidence" value="ECO:0007669"/>
    <property type="project" value="UniProtKB-ARBA"/>
</dbReference>
<dbReference type="SMART" id="SM00693">
    <property type="entry name" value="DysFN"/>
    <property type="match status" value="2"/>
</dbReference>
<dbReference type="GO" id="GO:0030246">
    <property type="term" value="F:carbohydrate binding"/>
    <property type="evidence" value="ECO:0007669"/>
    <property type="project" value="UniProtKB-KW"/>
</dbReference>
<comment type="similarity">
    <text evidence="1">Belongs to the TECPR1 family.</text>
</comment>
<feature type="domain" description="Galectin" evidence="4">
    <location>
        <begin position="741"/>
        <end position="880"/>
    </location>
</feature>
<dbReference type="Proteomes" id="UP001159042">
    <property type="component" value="Unassembled WGS sequence"/>
</dbReference>
<dbReference type="Pfam" id="PF19193">
    <property type="entry name" value="Tectonin"/>
    <property type="match status" value="2"/>
</dbReference>
<dbReference type="SMART" id="SM00908">
    <property type="entry name" value="Gal-bind_lectin"/>
    <property type="match status" value="1"/>
</dbReference>
<accession>A0AAV8W2Z8</accession>
<dbReference type="SMART" id="SM00706">
    <property type="entry name" value="TECPR"/>
    <property type="match status" value="10"/>
</dbReference>
<evidence type="ECO:0000256" key="3">
    <source>
        <dbReference type="ARBA" id="ARBA00022737"/>
    </source>
</evidence>
<dbReference type="SMART" id="SM00694">
    <property type="entry name" value="DysFC"/>
    <property type="match status" value="2"/>
</dbReference>
<gene>
    <name evidence="5" type="ORF">NQ315_004839</name>
</gene>
<evidence type="ECO:0000259" key="4">
    <source>
        <dbReference type="PROSITE" id="PS51304"/>
    </source>
</evidence>
<dbReference type="AlphaFoldDB" id="A0AAV8W2Z8"/>
<dbReference type="Pfam" id="PF00337">
    <property type="entry name" value="Gal-bind_lectin"/>
    <property type="match status" value="1"/>
</dbReference>
<comment type="caution">
    <text evidence="5">The sequence shown here is derived from an EMBL/GenBank/DDBJ whole genome shotgun (WGS) entry which is preliminary data.</text>
</comment>
<sequence>MPSSLLFGISNEGRVHTLSTTGSMWRELPYVGQEFKKLSAVPHFLWALGGDHQIYVYVHGLDIPIRVKEEAYENERWLPIEGFTSRLLPTDRFRFSNADGTIDRSIDKIRLPSMAWQWEGDWQLELTLDGQPLDHNGWTYAVDFPATFHSKKQWKSCVRRRLWVRSRRYSAMNSWCAIAPLHKDATNVKTINQTTVFYSDMSEFQEPFIDISVGGQHIVGTEPGTMLVWAVTSHNRVMFRTGVSSKSPEGARWNHVQVPNGCEVCQISVGPTGLVWAALIDGRALVRTGLNRDNLQGESWVEVASPGDKLRICQVSVGTCAMWAVTHDKQVWFRKGVKGEAAGLSEELATGCGWVEMVGRMAVVSVTANDQVFGVGADDRLVYIRSGVCMEDLTGKRWRALRAPLQVSRASSNASLNRDKFHRSFNTLSRPSSMVEQSAILEWEDHSHSAPTAPTSLPVDLSTKIEVQPKNPKAWSPVHSVGSIVGTEVHPDTDESVWSESSRDSCIFAEDEELGWAEYEAPWSWVEAGACTVDPNQLPNWFGESDCGTTNEDLEQPWRMKILEELKSRLPAQDAYTSYEQAIDTTSWVHTGEARVNLKASEFVDCVLQLEWVQNMGTLTILNPDGATTMHQFSLSDITCVRLCSEPGCPRLAVHVPRTLPPVIRLQFTSDNLLEEWQAHFTTTCGKIQDALGKPSDESVWAITSLGDIFVWDPTKLEANQLREDEFYIQKYDLSGKESPFQLALHVGCSPGTVITLTGCIGDEAERIGINLDAPSTYKLRHKAHTELENTCLHLNPRFTDSCVVRNARIDGKWGEEERDGGNPFVRGQEFNLRIETTEDAFLIYANNEYFTSFRHRLPSHSVSMLSFWGKMQPFKVIIKSPTVIIDMLDLYWRQLGGHLRKIESCNVGVTWGIGYDHTAWVYNGGWGGGFLGTLDSQNVHPMTDSQDYRVYENQRWNPVTGYTSAGLPTDRYMWSDATGKQKRTRDQVKLLSIRWQWVSDWMTDFHVPGGVDREGWQYAVDFPSTYHANKQFTDYVRRRRWYRRCAIATTGPWQELGHTKLLDVSLQPVNDYADSVVSVWALASGGQAMMRIGVSTSNPLGHVWEHVNTDQPLSSISCGPYKQVWATGKKGCAYYRLGITEEKLEGEKWVTVEPPSGGQLKQISVNIIGVWAVDHRGHLHVRKEITSVFPEGTHWQTITVDPPILNSAPNTTGFKHVSVGKTQVWATTNGGVIVRREGICPANPAGSGWDMGIAGNWQHVCVRAFS</sequence>
<dbReference type="InterPro" id="IPR001079">
    <property type="entry name" value="Galectin_CRD"/>
</dbReference>
<dbReference type="PANTHER" id="PTHR23250">
    <property type="entry name" value="DYSFERLIN-RELATED"/>
    <property type="match status" value="1"/>
</dbReference>
<proteinExistence type="inferred from homology"/>
<keyword evidence="2" id="KW-0430">Lectin</keyword>
<evidence type="ECO:0000313" key="6">
    <source>
        <dbReference type="Proteomes" id="UP001159042"/>
    </source>
</evidence>
<dbReference type="InterPro" id="IPR013320">
    <property type="entry name" value="ConA-like_dom_sf"/>
</dbReference>
<dbReference type="SUPFAM" id="SSF49899">
    <property type="entry name" value="Concanavalin A-like lectins/glucanases"/>
    <property type="match status" value="1"/>
</dbReference>
<dbReference type="CDD" id="cd00070">
    <property type="entry name" value="GLECT"/>
    <property type="match status" value="1"/>
</dbReference>
<dbReference type="InterPro" id="IPR006624">
    <property type="entry name" value="Beta-propeller_rpt_TECPR"/>
</dbReference>
<protein>
    <recommendedName>
        <fullName evidence="4">Galectin domain-containing protein</fullName>
    </recommendedName>
</protein>
<dbReference type="InterPro" id="IPR051513">
    <property type="entry name" value="Tectonin_beta-prop"/>
</dbReference>
<dbReference type="InterPro" id="IPR010482">
    <property type="entry name" value="TECPR1-like_DysF"/>
</dbReference>
<reference evidence="5 6" key="1">
    <citation type="journal article" date="2023" name="Insect Mol. Biol.">
        <title>Genome sequencing provides insights into the evolution of gene families encoding plant cell wall-degrading enzymes in longhorned beetles.</title>
        <authorList>
            <person name="Shin N.R."/>
            <person name="Okamura Y."/>
            <person name="Kirsch R."/>
            <person name="Pauchet Y."/>
        </authorList>
    </citation>
    <scope>NUCLEOTIDE SEQUENCE [LARGE SCALE GENOMIC DNA]</scope>
    <source>
        <strain evidence="5">EAD_L_NR</strain>
    </source>
</reference>
<keyword evidence="6" id="KW-1185">Reference proteome</keyword>
<dbReference type="Pfam" id="PF06462">
    <property type="entry name" value="Hyd_WA"/>
    <property type="match status" value="3"/>
</dbReference>
<dbReference type="EMBL" id="JANEYG010000013">
    <property type="protein sequence ID" value="KAJ8920700.1"/>
    <property type="molecule type" value="Genomic_DNA"/>
</dbReference>
<dbReference type="PANTHER" id="PTHR23250:SF1">
    <property type="entry name" value="TECTONIN BETA-PROPELLER REPEAT-CONTAINING PROTEIN 1"/>
    <property type="match status" value="1"/>
</dbReference>
<evidence type="ECO:0000256" key="1">
    <source>
        <dbReference type="ARBA" id="ARBA00005966"/>
    </source>
</evidence>
<dbReference type="Gene3D" id="2.60.120.200">
    <property type="match status" value="1"/>
</dbReference>
<organism evidence="5 6">
    <name type="scientific">Exocentrus adspersus</name>
    <dbReference type="NCBI Taxonomy" id="1586481"/>
    <lineage>
        <taxon>Eukaryota</taxon>
        <taxon>Metazoa</taxon>
        <taxon>Ecdysozoa</taxon>
        <taxon>Arthropoda</taxon>
        <taxon>Hexapoda</taxon>
        <taxon>Insecta</taxon>
        <taxon>Pterygota</taxon>
        <taxon>Neoptera</taxon>
        <taxon>Endopterygota</taxon>
        <taxon>Coleoptera</taxon>
        <taxon>Polyphaga</taxon>
        <taxon>Cucujiformia</taxon>
        <taxon>Chrysomeloidea</taxon>
        <taxon>Cerambycidae</taxon>
        <taxon>Lamiinae</taxon>
        <taxon>Acanthocinini</taxon>
        <taxon>Exocentrus</taxon>
    </lineage>
</organism>
<dbReference type="SMART" id="SM00276">
    <property type="entry name" value="GLECT"/>
    <property type="match status" value="1"/>
</dbReference>
<name>A0AAV8W2Z8_9CUCU</name>